<dbReference type="Gramene" id="KMT08049">
    <property type="protein sequence ID" value="KMT08049"/>
    <property type="gene ID" value="BVRB_6g144040"/>
</dbReference>
<dbReference type="Proteomes" id="UP000035740">
    <property type="component" value="Chromosome 6"/>
</dbReference>
<keyword evidence="2" id="KW-1185">Reference proteome</keyword>
<proteinExistence type="predicted"/>
<dbReference type="EMBL" id="KQ090125">
    <property type="protein sequence ID" value="KMT08049.1"/>
    <property type="molecule type" value="Genomic_DNA"/>
</dbReference>
<evidence type="ECO:0000313" key="1">
    <source>
        <dbReference type="EMBL" id="KMT08049.1"/>
    </source>
</evidence>
<organism evidence="1 2">
    <name type="scientific">Beta vulgaris subsp. vulgaris</name>
    <name type="common">Beet</name>
    <dbReference type="NCBI Taxonomy" id="3555"/>
    <lineage>
        <taxon>Eukaryota</taxon>
        <taxon>Viridiplantae</taxon>
        <taxon>Streptophyta</taxon>
        <taxon>Embryophyta</taxon>
        <taxon>Tracheophyta</taxon>
        <taxon>Spermatophyta</taxon>
        <taxon>Magnoliopsida</taxon>
        <taxon>eudicotyledons</taxon>
        <taxon>Gunneridae</taxon>
        <taxon>Pentapetalae</taxon>
        <taxon>Caryophyllales</taxon>
        <taxon>Chenopodiaceae</taxon>
        <taxon>Betoideae</taxon>
        <taxon>Beta</taxon>
    </lineage>
</organism>
<protein>
    <submittedName>
        <fullName evidence="1">Uncharacterized protein</fullName>
    </submittedName>
</protein>
<evidence type="ECO:0000313" key="2">
    <source>
        <dbReference type="Proteomes" id="UP000035740"/>
    </source>
</evidence>
<dbReference type="AlphaFoldDB" id="A0A0J8C749"/>
<sequence length="46" mass="5123">MSTPSPTTTAFFWFFSLLNHRQPPSPSSVLLNMDLALMVQNDITAP</sequence>
<gene>
    <name evidence="1" type="ORF">BVRB_6g144040</name>
</gene>
<accession>A0A0J8C749</accession>
<name>A0A0J8C749_BETVV</name>
<reference evidence="1 2" key="1">
    <citation type="journal article" date="2014" name="Nature">
        <title>The genome of the recently domesticated crop plant sugar beet (Beta vulgaris).</title>
        <authorList>
            <person name="Dohm J.C."/>
            <person name="Minoche A.E."/>
            <person name="Holtgrawe D."/>
            <person name="Capella-Gutierrez S."/>
            <person name="Zakrzewski F."/>
            <person name="Tafer H."/>
            <person name="Rupp O."/>
            <person name="Sorensen T.R."/>
            <person name="Stracke R."/>
            <person name="Reinhardt R."/>
            <person name="Goesmann A."/>
            <person name="Kraft T."/>
            <person name="Schulz B."/>
            <person name="Stadler P.F."/>
            <person name="Schmidt T."/>
            <person name="Gabaldon T."/>
            <person name="Lehrach H."/>
            <person name="Weisshaar B."/>
            <person name="Himmelbauer H."/>
        </authorList>
    </citation>
    <scope>NUCLEOTIDE SEQUENCE [LARGE SCALE GENOMIC DNA]</scope>
    <source>
        <tissue evidence="1">Taproot</tissue>
    </source>
</reference>